<dbReference type="PANTHER" id="PTHR30489:SF0">
    <property type="entry name" value="LIPOPROTEIN-RELEASING SYSTEM TRANSMEMBRANE PROTEIN LOLE"/>
    <property type="match status" value="1"/>
</dbReference>
<evidence type="ECO:0000313" key="10">
    <source>
        <dbReference type="EMBL" id="ADY53569.1"/>
    </source>
</evidence>
<feature type="transmembrane region" description="Helical" evidence="7">
    <location>
        <begin position="321"/>
        <end position="352"/>
    </location>
</feature>
<dbReference type="EMBL" id="CP002545">
    <property type="protein sequence ID" value="ADY53569.1"/>
    <property type="molecule type" value="Genomic_DNA"/>
</dbReference>
<evidence type="ECO:0000256" key="5">
    <source>
        <dbReference type="ARBA" id="ARBA00022989"/>
    </source>
</evidence>
<dbReference type="Pfam" id="PF02687">
    <property type="entry name" value="FtsX"/>
    <property type="match status" value="1"/>
</dbReference>
<organism evidence="10 11">
    <name type="scientific">Pseudopedobacter saltans (strain ATCC 51119 / DSM 12145 / JCM 21818 / CCUG 39354 / LMG 10337 / NBRC 100064 / NCIMB 13643)</name>
    <name type="common">Pedobacter saltans</name>
    <dbReference type="NCBI Taxonomy" id="762903"/>
    <lineage>
        <taxon>Bacteria</taxon>
        <taxon>Pseudomonadati</taxon>
        <taxon>Bacteroidota</taxon>
        <taxon>Sphingobacteriia</taxon>
        <taxon>Sphingobacteriales</taxon>
        <taxon>Sphingobacteriaceae</taxon>
        <taxon>Pseudopedobacter</taxon>
    </lineage>
</organism>
<keyword evidence="5 7" id="KW-1133">Transmembrane helix</keyword>
<evidence type="ECO:0000256" key="3">
    <source>
        <dbReference type="ARBA" id="ARBA00022475"/>
    </source>
</evidence>
<reference evidence="11" key="2">
    <citation type="submission" date="2011-02" db="EMBL/GenBank/DDBJ databases">
        <title>The complete genome of Pedobacter saltans DSM 12145.</title>
        <authorList>
            <consortium name="US DOE Joint Genome Institute (JGI-PGF)"/>
            <person name="Lucas S."/>
            <person name="Copeland A."/>
            <person name="Lapidus A."/>
            <person name="Bruce D."/>
            <person name="Goodwin L."/>
            <person name="Pitluck S."/>
            <person name="Kyrpides N."/>
            <person name="Mavromatis K."/>
            <person name="Pagani I."/>
            <person name="Ivanova N."/>
            <person name="Ovchinnikova G."/>
            <person name="Lu M."/>
            <person name="Detter J.C."/>
            <person name="Han C."/>
            <person name="Land M."/>
            <person name="Hauser L."/>
            <person name="Markowitz V."/>
            <person name="Cheng J.-F."/>
            <person name="Hugenholtz P."/>
            <person name="Woyke T."/>
            <person name="Wu D."/>
            <person name="Tindall B."/>
            <person name="Pomrenke H.G."/>
            <person name="Brambilla E."/>
            <person name="Klenk H.-P."/>
            <person name="Eisen J.A."/>
        </authorList>
    </citation>
    <scope>NUCLEOTIDE SEQUENCE [LARGE SCALE GENOMIC DNA]</scope>
    <source>
        <strain evidence="11">ATCC 51119 / DSM 12145 / JCM 21818 / LMG 10337 / NBRC 100064 / NCIMB 13643</strain>
    </source>
</reference>
<evidence type="ECO:0000256" key="4">
    <source>
        <dbReference type="ARBA" id="ARBA00022692"/>
    </source>
</evidence>
<dbReference type="InterPro" id="IPR051447">
    <property type="entry name" value="Lipoprotein-release_system"/>
</dbReference>
<reference evidence="10 11" key="1">
    <citation type="journal article" date="2011" name="Stand. Genomic Sci.">
        <title>Complete genome sequence of the gliding, heparinolytic Pedobacter saltans type strain (113).</title>
        <authorList>
            <person name="Liolios K."/>
            <person name="Sikorski J."/>
            <person name="Lu M."/>
            <person name="Nolan M."/>
            <person name="Lapidus A."/>
            <person name="Lucas S."/>
            <person name="Hammon N."/>
            <person name="Deshpande S."/>
            <person name="Cheng J.F."/>
            <person name="Tapia R."/>
            <person name="Han C."/>
            <person name="Goodwin L."/>
            <person name="Pitluck S."/>
            <person name="Huntemann M."/>
            <person name="Ivanova N."/>
            <person name="Pagani I."/>
            <person name="Mavromatis K."/>
            <person name="Ovchinikova G."/>
            <person name="Pati A."/>
            <person name="Chen A."/>
            <person name="Palaniappan K."/>
            <person name="Land M."/>
            <person name="Hauser L."/>
            <person name="Brambilla E.M."/>
            <person name="Kotsyurbenko O."/>
            <person name="Rohde M."/>
            <person name="Tindall B.J."/>
            <person name="Abt B."/>
            <person name="Goker M."/>
            <person name="Detter J.C."/>
            <person name="Woyke T."/>
            <person name="Bristow J."/>
            <person name="Eisen J.A."/>
            <person name="Markowitz V."/>
            <person name="Hugenholtz P."/>
            <person name="Klenk H.P."/>
            <person name="Kyrpides N.C."/>
        </authorList>
    </citation>
    <scope>NUCLEOTIDE SEQUENCE [LARGE SCALE GENOMIC DNA]</scope>
    <source>
        <strain evidence="11">ATCC 51119 / DSM 12145 / JCM 21818 / LMG 10337 / NBRC 100064 / NCIMB 13643</strain>
    </source>
</reference>
<evidence type="ECO:0000256" key="1">
    <source>
        <dbReference type="ARBA" id="ARBA00004651"/>
    </source>
</evidence>
<dbReference type="RefSeq" id="WP_013634054.1">
    <property type="nucleotide sequence ID" value="NC_015177.1"/>
</dbReference>
<comment type="subcellular location">
    <subcellularLocation>
        <location evidence="1">Cell membrane</location>
        <topology evidence="1">Multi-pass membrane protein</topology>
    </subcellularLocation>
</comment>
<dbReference type="PANTHER" id="PTHR30489">
    <property type="entry name" value="LIPOPROTEIN-RELEASING SYSTEM TRANSMEMBRANE PROTEIN LOLE"/>
    <property type="match status" value="1"/>
</dbReference>
<name>F0S9L6_PSESL</name>
<keyword evidence="3" id="KW-1003">Cell membrane</keyword>
<dbReference type="HOGENOM" id="CLU_000604_8_1_10"/>
<evidence type="ECO:0000256" key="2">
    <source>
        <dbReference type="ARBA" id="ARBA00005236"/>
    </source>
</evidence>
<sequence length="408" mass="46139">MNIAFYIAKRYLFSKKSTNAINIISGISMLGVFVGSAALIIILSVFNGFEDLVLSMYNYHSPDLKIEPKTGKVFDPTTSDFEKVKSLNNYVSYTQVLQEKALLRYGNYQFIGQIKGVSDDYLKDPYVDSSLVNGEFILKDDYANYAVIGSTVQYVLGVNINDQIRKLEIYSPIKGRKSSFSAAEEFVSEQLQPVGVFQVQQEENNMAIIPLNTARILVGEDKNVSYIEIFLKDPEQSDAIKKKIEQILGNKFLVKNRIQQNELLYKVLNSEKWAIYFILTFVLIIAIFNIIGSLTMLVIDKRKDIAILNSLGAPKKLINRIFLLEGLMISLFGCLGGLIIGTIFCLLQQHFGLISMGDGNLLISAYPIKIRLLDYLLVFITVFFISFIASYISSRLSTKRFEQLRTDL</sequence>
<comment type="similarity">
    <text evidence="2">Belongs to the ABC-4 integral membrane protein family. LolC/E subfamily.</text>
</comment>
<gene>
    <name evidence="10" type="ordered locus">Pedsa_3030</name>
</gene>
<dbReference type="GO" id="GO:0044874">
    <property type="term" value="P:lipoprotein localization to outer membrane"/>
    <property type="evidence" value="ECO:0007669"/>
    <property type="project" value="TreeGrafter"/>
</dbReference>
<evidence type="ECO:0008006" key="12">
    <source>
        <dbReference type="Google" id="ProtNLM"/>
    </source>
</evidence>
<dbReference type="OrthoDB" id="1522724at2"/>
<dbReference type="GO" id="GO:0098797">
    <property type="term" value="C:plasma membrane protein complex"/>
    <property type="evidence" value="ECO:0007669"/>
    <property type="project" value="TreeGrafter"/>
</dbReference>
<dbReference type="Pfam" id="PF12704">
    <property type="entry name" value="MacB_PCD"/>
    <property type="match status" value="1"/>
</dbReference>
<evidence type="ECO:0000256" key="7">
    <source>
        <dbReference type="SAM" id="Phobius"/>
    </source>
</evidence>
<feature type="domain" description="MacB-like periplasmic core" evidence="9">
    <location>
        <begin position="25"/>
        <end position="247"/>
    </location>
</feature>
<dbReference type="STRING" id="762903.Pedsa_3030"/>
<keyword evidence="11" id="KW-1185">Reference proteome</keyword>
<feature type="transmembrane region" description="Helical" evidence="7">
    <location>
        <begin position="21"/>
        <end position="46"/>
    </location>
</feature>
<dbReference type="eggNOG" id="COG4591">
    <property type="taxonomic scope" value="Bacteria"/>
</dbReference>
<evidence type="ECO:0000313" key="11">
    <source>
        <dbReference type="Proteomes" id="UP000000310"/>
    </source>
</evidence>
<feature type="domain" description="ABC3 transporter permease C-terminal" evidence="8">
    <location>
        <begin position="277"/>
        <end position="399"/>
    </location>
</feature>
<feature type="transmembrane region" description="Helical" evidence="7">
    <location>
        <begin position="273"/>
        <end position="300"/>
    </location>
</feature>
<keyword evidence="6 7" id="KW-0472">Membrane</keyword>
<feature type="transmembrane region" description="Helical" evidence="7">
    <location>
        <begin position="372"/>
        <end position="392"/>
    </location>
</feature>
<proteinExistence type="inferred from homology"/>
<evidence type="ECO:0000259" key="8">
    <source>
        <dbReference type="Pfam" id="PF02687"/>
    </source>
</evidence>
<dbReference type="AlphaFoldDB" id="F0S9L6"/>
<protein>
    <recommendedName>
        <fullName evidence="12">ABC3 transporter permease protein domain-containing protein</fullName>
    </recommendedName>
</protein>
<dbReference type="InterPro" id="IPR003838">
    <property type="entry name" value="ABC3_permease_C"/>
</dbReference>
<dbReference type="InterPro" id="IPR025857">
    <property type="entry name" value="MacB_PCD"/>
</dbReference>
<accession>F0S9L6</accession>
<dbReference type="Proteomes" id="UP000000310">
    <property type="component" value="Chromosome"/>
</dbReference>
<evidence type="ECO:0000259" key="9">
    <source>
        <dbReference type="Pfam" id="PF12704"/>
    </source>
</evidence>
<keyword evidence="4 7" id="KW-0812">Transmembrane</keyword>
<evidence type="ECO:0000256" key="6">
    <source>
        <dbReference type="ARBA" id="ARBA00023136"/>
    </source>
</evidence>
<dbReference type="KEGG" id="psn:Pedsa_3030"/>